<dbReference type="Proteomes" id="UP000823872">
    <property type="component" value="Chromosome B4"/>
</dbReference>
<evidence type="ECO:0000256" key="1">
    <source>
        <dbReference type="SAM" id="Phobius"/>
    </source>
</evidence>
<reference evidence="2" key="3">
    <citation type="submission" date="2025-09" db="UniProtKB">
        <authorList>
            <consortium name="Ensembl"/>
        </authorList>
    </citation>
    <scope>IDENTIFICATION</scope>
    <source>
        <strain evidence="2">breed Abyssinian</strain>
    </source>
</reference>
<keyword evidence="1" id="KW-1133">Transmembrane helix</keyword>
<keyword evidence="1" id="KW-0472">Membrane</keyword>
<dbReference type="Ensembl" id="ENSFCTT00005084047.1">
    <property type="protein sequence ID" value="ENSFCTP00005057598.1"/>
    <property type="gene ID" value="ENSFCTG00005030078.1"/>
</dbReference>
<reference evidence="2 3" key="1">
    <citation type="submission" date="2021-02" db="EMBL/GenBank/DDBJ databases">
        <title>Safari Cat Assemblies.</title>
        <authorList>
            <person name="Bredemeyer K.R."/>
            <person name="Murphy W.J."/>
        </authorList>
    </citation>
    <scope>NUCLEOTIDE SEQUENCE [LARGE SCALE GENOMIC DNA]</scope>
</reference>
<organism evidence="2 3">
    <name type="scientific">Felis catus</name>
    <name type="common">Cat</name>
    <name type="synonym">Felis silvestris catus</name>
    <dbReference type="NCBI Taxonomy" id="9685"/>
    <lineage>
        <taxon>Eukaryota</taxon>
        <taxon>Metazoa</taxon>
        <taxon>Chordata</taxon>
        <taxon>Craniata</taxon>
        <taxon>Vertebrata</taxon>
        <taxon>Euteleostomi</taxon>
        <taxon>Mammalia</taxon>
        <taxon>Eutheria</taxon>
        <taxon>Laurasiatheria</taxon>
        <taxon>Carnivora</taxon>
        <taxon>Feliformia</taxon>
        <taxon>Felidae</taxon>
        <taxon>Felinae</taxon>
        <taxon>Felis</taxon>
    </lineage>
</organism>
<keyword evidence="1" id="KW-0812">Transmembrane</keyword>
<feature type="transmembrane region" description="Helical" evidence="1">
    <location>
        <begin position="36"/>
        <end position="56"/>
    </location>
</feature>
<evidence type="ECO:0000313" key="3">
    <source>
        <dbReference type="Proteomes" id="UP000823872"/>
    </source>
</evidence>
<sequence>MQMKTTMRYQTPMFIAALLTIVNIRKQRKYPLIDRWMNKEVGCVCVCVCVCVYYIYHIYIMECYSAIKNSEILPLATTWMNLECVMLSEVSQRKKDKYHMISLICGI</sequence>
<name>A0ABI8AEJ3_FELCA</name>
<protein>
    <recommendedName>
        <fullName evidence="4">DUF1725 domain-containing protein</fullName>
    </recommendedName>
</protein>
<accession>A0ABI8AEJ3</accession>
<dbReference type="GeneTree" id="ENSGT00970000193590"/>
<evidence type="ECO:0000313" key="2">
    <source>
        <dbReference type="Ensembl" id="ENSFCTP00005057598.1"/>
    </source>
</evidence>
<evidence type="ECO:0008006" key="4">
    <source>
        <dbReference type="Google" id="ProtNLM"/>
    </source>
</evidence>
<keyword evidence="3" id="KW-1185">Reference proteome</keyword>
<proteinExistence type="predicted"/>
<reference evidence="2" key="2">
    <citation type="submission" date="2025-08" db="UniProtKB">
        <authorList>
            <consortium name="Ensembl"/>
        </authorList>
    </citation>
    <scope>IDENTIFICATION</scope>
    <source>
        <strain evidence="2">breed Abyssinian</strain>
    </source>
</reference>